<evidence type="ECO:0000256" key="1">
    <source>
        <dbReference type="SAM" id="SignalP"/>
    </source>
</evidence>
<sequence>MRTRIIPLLASAGVTATLFAASAGTAHASTTALVGCGSAGKVTAKMCRLYKAASSASSKGKYHWDSVGCKHSDPLPYHPQGRACDLVYGKIGKSATGDNRADGAKMVKWLVKYHGKYSIDHVIWQGIIYSPNGNWHGHADKNCKKGSGVTVCHRDHVHVAVKP</sequence>
<dbReference type="Proteomes" id="UP001501822">
    <property type="component" value="Unassembled WGS sequence"/>
</dbReference>
<evidence type="ECO:0000313" key="3">
    <source>
        <dbReference type="EMBL" id="GAA0337225.1"/>
    </source>
</evidence>
<comment type="caution">
    <text evidence="3">The sequence shown here is derived from an EMBL/GenBank/DDBJ whole genome shotgun (WGS) entry which is preliminary data.</text>
</comment>
<dbReference type="Pfam" id="PF26571">
    <property type="entry name" value="VldE"/>
    <property type="match status" value="1"/>
</dbReference>
<keyword evidence="4" id="KW-1185">Reference proteome</keyword>
<evidence type="ECO:0000313" key="4">
    <source>
        <dbReference type="Proteomes" id="UP001501822"/>
    </source>
</evidence>
<gene>
    <name evidence="3" type="ORF">GCM10010151_28650</name>
</gene>
<feature type="signal peptide" evidence="1">
    <location>
        <begin position="1"/>
        <end position="28"/>
    </location>
</feature>
<feature type="chain" id="PRO_5046141779" description="ARB-07466-like C-terminal domain-containing protein" evidence="1">
    <location>
        <begin position="29"/>
        <end position="163"/>
    </location>
</feature>
<reference evidence="3 4" key="1">
    <citation type="journal article" date="2019" name="Int. J. Syst. Evol. Microbiol.">
        <title>The Global Catalogue of Microorganisms (GCM) 10K type strain sequencing project: providing services to taxonomists for standard genome sequencing and annotation.</title>
        <authorList>
            <consortium name="The Broad Institute Genomics Platform"/>
            <consortium name="The Broad Institute Genome Sequencing Center for Infectious Disease"/>
            <person name="Wu L."/>
            <person name="Ma J."/>
        </authorList>
    </citation>
    <scope>NUCLEOTIDE SEQUENCE [LARGE SCALE GENOMIC DNA]</scope>
    <source>
        <strain evidence="3 4">JCM 3146</strain>
    </source>
</reference>
<dbReference type="EMBL" id="BAAABM010000017">
    <property type="protein sequence ID" value="GAA0337225.1"/>
    <property type="molecule type" value="Genomic_DNA"/>
</dbReference>
<evidence type="ECO:0000259" key="2">
    <source>
        <dbReference type="Pfam" id="PF26571"/>
    </source>
</evidence>
<protein>
    <recommendedName>
        <fullName evidence="2">ARB-07466-like C-terminal domain-containing protein</fullName>
    </recommendedName>
</protein>
<organism evidence="3 4">
    <name type="scientific">Actinoallomurus spadix</name>
    <dbReference type="NCBI Taxonomy" id="79912"/>
    <lineage>
        <taxon>Bacteria</taxon>
        <taxon>Bacillati</taxon>
        <taxon>Actinomycetota</taxon>
        <taxon>Actinomycetes</taxon>
        <taxon>Streptosporangiales</taxon>
        <taxon>Thermomonosporaceae</taxon>
        <taxon>Actinoallomurus</taxon>
    </lineage>
</organism>
<name>A0ABN0WGS0_9ACTN</name>
<keyword evidence="1" id="KW-0732">Signal</keyword>
<accession>A0ABN0WGS0</accession>
<proteinExistence type="predicted"/>
<dbReference type="RefSeq" id="WP_252806965.1">
    <property type="nucleotide sequence ID" value="NZ_BAAABM010000017.1"/>
</dbReference>
<dbReference type="InterPro" id="IPR058593">
    <property type="entry name" value="ARB_07466-like_C"/>
</dbReference>
<feature type="domain" description="ARB-07466-like C-terminal" evidence="2">
    <location>
        <begin position="39"/>
        <end position="141"/>
    </location>
</feature>